<name>A0A6G6Y9T1_9SPHN</name>
<protein>
    <submittedName>
        <fullName evidence="1">DUF3168 domain-containing protein</fullName>
    </submittedName>
</protein>
<accession>A0A6G6Y9T1</accession>
<dbReference type="Gene3D" id="3.30.2000.30">
    <property type="match status" value="1"/>
</dbReference>
<dbReference type="EMBL" id="CP049109">
    <property type="protein sequence ID" value="QIG81567.1"/>
    <property type="molecule type" value="Genomic_DNA"/>
</dbReference>
<sequence>MAEMSVQDVLQAAIKAALEGHAPLADGVTGIFEAPPVRSAPPYAVIGESLFTDWGAKALSGREARVAVMLHDIGERPARLRALVGAAEDAMAAMPRVLGEGWAVASIVMLRSRIVREGEARWIGTSEYRLRMLRSEL</sequence>
<dbReference type="KEGG" id="spzr:G5C33_18430"/>
<dbReference type="InterPro" id="IPR053745">
    <property type="entry name" value="Viral_Tail_Comp_sf"/>
</dbReference>
<dbReference type="Proteomes" id="UP000501568">
    <property type="component" value="Chromosome"/>
</dbReference>
<dbReference type="InterPro" id="IPR021508">
    <property type="entry name" value="Gp17-like"/>
</dbReference>
<dbReference type="Pfam" id="PF11367">
    <property type="entry name" value="Tail_completion_gp17"/>
    <property type="match status" value="1"/>
</dbReference>
<dbReference type="AlphaFoldDB" id="A0A6G6Y9T1"/>
<keyword evidence="2" id="KW-1185">Reference proteome</keyword>
<organism evidence="1 2">
    <name type="scientific">Stakelama tenebrarum</name>
    <dbReference type="NCBI Taxonomy" id="2711215"/>
    <lineage>
        <taxon>Bacteria</taxon>
        <taxon>Pseudomonadati</taxon>
        <taxon>Pseudomonadota</taxon>
        <taxon>Alphaproteobacteria</taxon>
        <taxon>Sphingomonadales</taxon>
        <taxon>Sphingomonadaceae</taxon>
        <taxon>Stakelama</taxon>
    </lineage>
</organism>
<reference evidence="1 2" key="1">
    <citation type="submission" date="2020-02" db="EMBL/GenBank/DDBJ databases">
        <authorList>
            <person name="Zheng R.K."/>
            <person name="Sun C.M."/>
        </authorList>
    </citation>
    <scope>NUCLEOTIDE SEQUENCE [LARGE SCALE GENOMIC DNA]</scope>
    <source>
        <strain evidence="2">zrk23</strain>
    </source>
</reference>
<evidence type="ECO:0000313" key="2">
    <source>
        <dbReference type="Proteomes" id="UP000501568"/>
    </source>
</evidence>
<proteinExistence type="predicted"/>
<gene>
    <name evidence="1" type="ORF">G5C33_18430</name>
</gene>
<evidence type="ECO:0000313" key="1">
    <source>
        <dbReference type="EMBL" id="QIG81567.1"/>
    </source>
</evidence>